<keyword evidence="1" id="KW-0472">Membrane</keyword>
<keyword evidence="3" id="KW-1185">Reference proteome</keyword>
<dbReference type="OrthoDB" id="9800249at2"/>
<keyword evidence="1" id="KW-0812">Transmembrane</keyword>
<keyword evidence="1" id="KW-1133">Transmembrane helix</keyword>
<dbReference type="Proteomes" id="UP000199800">
    <property type="component" value="Unassembled WGS sequence"/>
</dbReference>
<accession>A0A1H9YA43</accession>
<protein>
    <recommendedName>
        <fullName evidence="4">DUF4320 family protein</fullName>
    </recommendedName>
</protein>
<dbReference type="InterPro" id="IPR025469">
    <property type="entry name" value="DUF4320"/>
</dbReference>
<reference evidence="2 3" key="1">
    <citation type="submission" date="2016-10" db="EMBL/GenBank/DDBJ databases">
        <authorList>
            <person name="de Groot N.N."/>
        </authorList>
    </citation>
    <scope>NUCLEOTIDE SEQUENCE [LARGE SCALE GENOMIC DNA]</scope>
    <source>
        <strain evidence="2 3">DSM 1801</strain>
    </source>
</reference>
<gene>
    <name evidence="2" type="ORF">SAMN04487772_101221</name>
</gene>
<dbReference type="STRING" id="29364.SAMN04487772_101221"/>
<evidence type="ECO:0000313" key="3">
    <source>
        <dbReference type="Proteomes" id="UP000199800"/>
    </source>
</evidence>
<evidence type="ECO:0000256" key="1">
    <source>
        <dbReference type="SAM" id="Phobius"/>
    </source>
</evidence>
<dbReference type="Pfam" id="PF14208">
    <property type="entry name" value="DUF4320"/>
    <property type="match status" value="1"/>
</dbReference>
<feature type="transmembrane region" description="Helical" evidence="1">
    <location>
        <begin position="15"/>
        <end position="42"/>
    </location>
</feature>
<dbReference type="AlphaFoldDB" id="A0A1H9YA43"/>
<name>A0A1H9YA43_9FIRM</name>
<dbReference type="RefSeq" id="WP_092475194.1">
    <property type="nucleotide sequence ID" value="NZ_FOHN01000001.1"/>
</dbReference>
<proteinExistence type="predicted"/>
<evidence type="ECO:0008006" key="4">
    <source>
        <dbReference type="Google" id="ProtNLM"/>
    </source>
</evidence>
<sequence length="140" mass="15400">MKEIIRKLKEKDGSAFIEICIGVLVFAMILTIILQTISVLVYKYRLGTVADKISEVVAAEGAYDSTVQSVIGKYMEANNVKDASVSLAGTEFMPGKNRIQLNDKIVVTVTTKYSIGFSANVKVTINLKNVSQTRSGVYWK</sequence>
<dbReference type="EMBL" id="FOHN01000001">
    <property type="protein sequence ID" value="SES65312.1"/>
    <property type="molecule type" value="Genomic_DNA"/>
</dbReference>
<organism evidence="2 3">
    <name type="scientific">[Clostridium] polysaccharolyticum</name>
    <dbReference type="NCBI Taxonomy" id="29364"/>
    <lineage>
        <taxon>Bacteria</taxon>
        <taxon>Bacillati</taxon>
        <taxon>Bacillota</taxon>
        <taxon>Clostridia</taxon>
        <taxon>Lachnospirales</taxon>
        <taxon>Lachnospiraceae</taxon>
    </lineage>
</organism>
<evidence type="ECO:0000313" key="2">
    <source>
        <dbReference type="EMBL" id="SES65312.1"/>
    </source>
</evidence>